<evidence type="ECO:0000256" key="4">
    <source>
        <dbReference type="ARBA" id="ARBA00022729"/>
    </source>
</evidence>
<keyword evidence="5" id="KW-0574">Periplasm</keyword>
<dbReference type="GO" id="GO:0042597">
    <property type="term" value="C:periplasmic space"/>
    <property type="evidence" value="ECO:0007669"/>
    <property type="project" value="UniProtKB-SubCell"/>
</dbReference>
<evidence type="ECO:0000256" key="3">
    <source>
        <dbReference type="ARBA" id="ARBA00022448"/>
    </source>
</evidence>
<dbReference type="InterPro" id="IPR050490">
    <property type="entry name" value="Bact_solute-bd_prot1"/>
</dbReference>
<keyword evidence="4 6" id="KW-0732">Signal</keyword>
<dbReference type="OrthoDB" id="9803049at2"/>
<keyword evidence="7" id="KW-0762">Sugar transport</keyword>
<evidence type="ECO:0000256" key="6">
    <source>
        <dbReference type="SAM" id="SignalP"/>
    </source>
</evidence>
<dbReference type="Pfam" id="PF13416">
    <property type="entry name" value="SBP_bac_8"/>
    <property type="match status" value="1"/>
</dbReference>
<dbReference type="PROSITE" id="PS51318">
    <property type="entry name" value="TAT"/>
    <property type="match status" value="1"/>
</dbReference>
<dbReference type="Gene3D" id="3.40.190.10">
    <property type="entry name" value="Periplasmic binding protein-like II"/>
    <property type="match status" value="2"/>
</dbReference>
<evidence type="ECO:0000256" key="1">
    <source>
        <dbReference type="ARBA" id="ARBA00004418"/>
    </source>
</evidence>
<evidence type="ECO:0000256" key="5">
    <source>
        <dbReference type="ARBA" id="ARBA00022764"/>
    </source>
</evidence>
<dbReference type="Proteomes" id="UP000236743">
    <property type="component" value="Unassembled WGS sequence"/>
</dbReference>
<proteinExistence type="inferred from homology"/>
<feature type="chain" id="PRO_5009294625" evidence="6">
    <location>
        <begin position="30"/>
        <end position="430"/>
    </location>
</feature>
<evidence type="ECO:0000313" key="8">
    <source>
        <dbReference type="Proteomes" id="UP000236743"/>
    </source>
</evidence>
<dbReference type="PANTHER" id="PTHR43649:SF34">
    <property type="entry name" value="ABC TRANSPORTER PERIPLASMIC-BINDING PROTEIN YCJN-RELATED"/>
    <property type="match status" value="1"/>
</dbReference>
<comment type="subcellular location">
    <subcellularLocation>
        <location evidence="1">Periplasm</location>
    </subcellularLocation>
</comment>
<keyword evidence="8" id="KW-1185">Reference proteome</keyword>
<accession>A0A1H6CAE0</accession>
<keyword evidence="3" id="KW-0813">Transport</keyword>
<dbReference type="RefSeq" id="WP_103874422.1">
    <property type="nucleotide sequence ID" value="NZ_FNUY01000009.1"/>
</dbReference>
<protein>
    <submittedName>
        <fullName evidence="7">Multiple sugar transport system substrate-binding protein</fullName>
    </submittedName>
</protein>
<gene>
    <name evidence="7" type="ORF">SAMN04488115_109176</name>
</gene>
<dbReference type="PANTHER" id="PTHR43649">
    <property type="entry name" value="ARABINOSE-BINDING PROTEIN-RELATED"/>
    <property type="match status" value="1"/>
</dbReference>
<reference evidence="7 8" key="1">
    <citation type="submission" date="2016-10" db="EMBL/GenBank/DDBJ databases">
        <authorList>
            <person name="de Groot N.N."/>
        </authorList>
    </citation>
    <scope>NUCLEOTIDE SEQUENCE [LARGE SCALE GENOMIC DNA]</scope>
    <source>
        <strain evidence="7 8">DSM 26656</strain>
    </source>
</reference>
<dbReference type="AlphaFoldDB" id="A0A1H6CAE0"/>
<evidence type="ECO:0000256" key="2">
    <source>
        <dbReference type="ARBA" id="ARBA00008520"/>
    </source>
</evidence>
<dbReference type="InterPro" id="IPR006059">
    <property type="entry name" value="SBP"/>
</dbReference>
<feature type="signal peptide" evidence="6">
    <location>
        <begin position="1"/>
        <end position="29"/>
    </location>
</feature>
<comment type="similarity">
    <text evidence="2">Belongs to the bacterial solute-binding protein 1 family.</text>
</comment>
<dbReference type="SUPFAM" id="SSF53850">
    <property type="entry name" value="Periplasmic binding protein-like II"/>
    <property type="match status" value="1"/>
</dbReference>
<organism evidence="7 8">
    <name type="scientific">Bosea lathyri</name>
    <dbReference type="NCBI Taxonomy" id="1036778"/>
    <lineage>
        <taxon>Bacteria</taxon>
        <taxon>Pseudomonadati</taxon>
        <taxon>Pseudomonadota</taxon>
        <taxon>Alphaproteobacteria</taxon>
        <taxon>Hyphomicrobiales</taxon>
        <taxon>Boseaceae</taxon>
        <taxon>Bosea</taxon>
    </lineage>
</organism>
<dbReference type="EMBL" id="FNUY01000009">
    <property type="protein sequence ID" value="SEG69727.1"/>
    <property type="molecule type" value="Genomic_DNA"/>
</dbReference>
<sequence>MYGIDRRQFVVGGLAAGTLAASAPAPAFAAEALPKTYAGTTLNVLSRTSPPFDPTIKIGEEFTEATGIKLQVTRSAPSDHYAKLMLDWSSGTNSYDVSLFVYQWKNDLAPYLADLSSTAASVRGAPALDLDDYAPKVLDIYGRHDGKLVGLPILGDVAFLLYNTADYAKRGIAAKAPASWEEVVERGKALTGDGSYGYALPAGKTPQCYVMWSLLYHAFGGTYVDAAGVPDLGGPASIKALKFMAEQLQPISPPGNLTWDYNEVLNSFSTGKSAHAIMWAGGLAALSDPAKSQVAGKFAAVSPPSGALLGGTSIGVNGKAKSPEAARLYVAWLTSKAIAKRNAEAGLSPARLSLLGDADLVAKNPHYPAVRAAFSGETFGYIPVKEAEQILLMVADEANAACAKTKTPEKAAADLQAKATQFMRRRGYIK</sequence>
<evidence type="ECO:0000313" key="7">
    <source>
        <dbReference type="EMBL" id="SEG69727.1"/>
    </source>
</evidence>
<dbReference type="InterPro" id="IPR006311">
    <property type="entry name" value="TAT_signal"/>
</dbReference>
<name>A0A1H6CAE0_9HYPH</name>